<feature type="compositionally biased region" description="Low complexity" evidence="1">
    <location>
        <begin position="135"/>
        <end position="149"/>
    </location>
</feature>
<feature type="region of interest" description="Disordered" evidence="1">
    <location>
        <begin position="673"/>
        <end position="763"/>
    </location>
</feature>
<name>A0AAN9TCM4_9HEMI</name>
<evidence type="ECO:0000313" key="2">
    <source>
        <dbReference type="EMBL" id="KAK7580639.1"/>
    </source>
</evidence>
<dbReference type="Proteomes" id="UP001367676">
    <property type="component" value="Unassembled WGS sequence"/>
</dbReference>
<sequence length="763" mass="83910">MKRVMQSDGTYKYYGLTNKRVHCSTYYRHLKKLQLEKKNVASPSSSDVEFNISDDPWKGLELSSDKSSNEGETFSLHAMDDVEEMEVDVTALHKEEVCVLLPALHPEMLPALSPVMSPSPTLVMSPLPAEPMLPAQSATLSPLPSSSMSDMESGDNLSVSGIKSEAEEGGDMLPASSTLKLMAWAAKHSICNSACNELLGIIEEFDVNKQKKLAKSLQKDYSDEEKLSKESGRSSSSSSSDESSDGWSKHEEYRPILQTPPVSHPSHTTSIASAVQSLLLPPTLLQKRTTAQKLFGESPNKKVRLHHLATLFTEMTNNVETRLKTMEDKYKADHDKLDKEMQVVKAMDQRSTSLNTPTANATITSAAATNNLRVDDNNAKELTQEQEMALLRTIVPIKTRDGMEHMDKFIVEHEAAFVNKKMRVRKAKVQGSTYLNTSPASATSTSDAAANSWRDDDSNADELTEEQEIALLRTIVPIKTRDGMERMDKFIVEHEAAFVNKKMQVIKANVEKNTTLNTFTANTSAASAVYTSAAAANNSKVDVNNAKELTEKQEMALIRTIVPIKTRDGMERMDKFIVEHEAAFVNKKMHAIKAKVKKNTTLNTFTANTSAASAVYTSATAANNSKVDVNNAKELTEKQEMALIRTIVPIKTRDGMERMDKFIVEHEAAFVRQKTQTHVGKGQTIPQPKPKPKQKHTDSDETAKLSPPKRKCEKNQKVSEQNAAPKDVEPTVNPAASKSATANLAAAGSAAVNSAPDSNNSKE</sequence>
<protein>
    <submittedName>
        <fullName evidence="2">Uncharacterized protein</fullName>
    </submittedName>
</protein>
<organism evidence="2 3">
    <name type="scientific">Parthenolecanium corni</name>
    <dbReference type="NCBI Taxonomy" id="536013"/>
    <lineage>
        <taxon>Eukaryota</taxon>
        <taxon>Metazoa</taxon>
        <taxon>Ecdysozoa</taxon>
        <taxon>Arthropoda</taxon>
        <taxon>Hexapoda</taxon>
        <taxon>Insecta</taxon>
        <taxon>Pterygota</taxon>
        <taxon>Neoptera</taxon>
        <taxon>Paraneoptera</taxon>
        <taxon>Hemiptera</taxon>
        <taxon>Sternorrhyncha</taxon>
        <taxon>Coccoidea</taxon>
        <taxon>Coccidae</taxon>
        <taxon>Parthenolecanium</taxon>
    </lineage>
</organism>
<dbReference type="EMBL" id="JBBCAQ010000034">
    <property type="protein sequence ID" value="KAK7580639.1"/>
    <property type="molecule type" value="Genomic_DNA"/>
</dbReference>
<dbReference type="AlphaFoldDB" id="A0AAN9TCM4"/>
<comment type="caution">
    <text evidence="2">The sequence shown here is derived from an EMBL/GenBank/DDBJ whole genome shotgun (WGS) entry which is preliminary data.</text>
</comment>
<gene>
    <name evidence="2" type="ORF">V9T40_001268</name>
</gene>
<proteinExistence type="predicted"/>
<evidence type="ECO:0000256" key="1">
    <source>
        <dbReference type="SAM" id="MobiDB-lite"/>
    </source>
</evidence>
<feature type="compositionally biased region" description="Basic and acidic residues" evidence="1">
    <location>
        <begin position="217"/>
        <end position="232"/>
    </location>
</feature>
<feature type="region of interest" description="Disordered" evidence="1">
    <location>
        <begin position="135"/>
        <end position="159"/>
    </location>
</feature>
<feature type="region of interest" description="Disordered" evidence="1">
    <location>
        <begin position="435"/>
        <end position="461"/>
    </location>
</feature>
<feature type="compositionally biased region" description="Low complexity" evidence="1">
    <location>
        <begin position="735"/>
        <end position="755"/>
    </location>
</feature>
<reference evidence="2 3" key="1">
    <citation type="submission" date="2024-03" db="EMBL/GenBank/DDBJ databases">
        <title>Adaptation during the transition from Ophiocordyceps entomopathogen to insect associate is accompanied by gene loss and intensified selection.</title>
        <authorList>
            <person name="Ward C.M."/>
            <person name="Onetto C.A."/>
            <person name="Borneman A.R."/>
        </authorList>
    </citation>
    <scope>NUCLEOTIDE SEQUENCE [LARGE SCALE GENOMIC DNA]</scope>
    <source>
        <strain evidence="2">AWRI1</strain>
        <tissue evidence="2">Single Adult Female</tissue>
    </source>
</reference>
<feature type="region of interest" description="Disordered" evidence="1">
    <location>
        <begin position="217"/>
        <end position="250"/>
    </location>
</feature>
<feature type="compositionally biased region" description="Low complexity" evidence="1">
    <location>
        <begin position="437"/>
        <end position="452"/>
    </location>
</feature>
<keyword evidence="3" id="KW-1185">Reference proteome</keyword>
<accession>A0AAN9TCM4</accession>
<evidence type="ECO:0000313" key="3">
    <source>
        <dbReference type="Proteomes" id="UP001367676"/>
    </source>
</evidence>